<reference evidence="2 3" key="1">
    <citation type="journal article" date="2013" name="Curr. Biol.">
        <title>The Genome of the Foraminiferan Reticulomyxa filosa.</title>
        <authorList>
            <person name="Glockner G."/>
            <person name="Hulsmann N."/>
            <person name="Schleicher M."/>
            <person name="Noegel A.A."/>
            <person name="Eichinger L."/>
            <person name="Gallinger C."/>
            <person name="Pawlowski J."/>
            <person name="Sierra R."/>
            <person name="Euteneuer U."/>
            <person name="Pillet L."/>
            <person name="Moustafa A."/>
            <person name="Platzer M."/>
            <person name="Groth M."/>
            <person name="Szafranski K."/>
            <person name="Schliwa M."/>
        </authorList>
    </citation>
    <scope>NUCLEOTIDE SEQUENCE [LARGE SCALE GENOMIC DNA]</scope>
</reference>
<dbReference type="AlphaFoldDB" id="X6LSV6"/>
<keyword evidence="3" id="KW-1185">Reference proteome</keyword>
<dbReference type="Proteomes" id="UP000023152">
    <property type="component" value="Unassembled WGS sequence"/>
</dbReference>
<accession>X6LSV6</accession>
<sequence>MILKPKIVSEQEDEDEDDDDKEERKKVFQGHTIIGFVFFLKKGHLPILFATDNIKRNANDDDNDYDDHENAVHVIFYSFVNYFKILDWCFVRSDLWVLLLLMCAEETNVVVPFITKSNKIVPINNWIDYSKFTPLFDQ</sequence>
<feature type="region of interest" description="Disordered" evidence="1">
    <location>
        <begin position="1"/>
        <end position="22"/>
    </location>
</feature>
<name>X6LSV6_RETFI</name>
<proteinExistence type="predicted"/>
<dbReference type="EMBL" id="ASPP01029369">
    <property type="protein sequence ID" value="ETO04441.1"/>
    <property type="molecule type" value="Genomic_DNA"/>
</dbReference>
<comment type="caution">
    <text evidence="2">The sequence shown here is derived from an EMBL/GenBank/DDBJ whole genome shotgun (WGS) entry which is preliminary data.</text>
</comment>
<protein>
    <submittedName>
        <fullName evidence="2">Uncharacterized protein</fullName>
    </submittedName>
</protein>
<evidence type="ECO:0000313" key="2">
    <source>
        <dbReference type="EMBL" id="ETO04441.1"/>
    </source>
</evidence>
<evidence type="ECO:0000313" key="3">
    <source>
        <dbReference type="Proteomes" id="UP000023152"/>
    </source>
</evidence>
<gene>
    <name evidence="2" type="ORF">RFI_32956</name>
</gene>
<organism evidence="2 3">
    <name type="scientific">Reticulomyxa filosa</name>
    <dbReference type="NCBI Taxonomy" id="46433"/>
    <lineage>
        <taxon>Eukaryota</taxon>
        <taxon>Sar</taxon>
        <taxon>Rhizaria</taxon>
        <taxon>Retaria</taxon>
        <taxon>Foraminifera</taxon>
        <taxon>Monothalamids</taxon>
        <taxon>Reticulomyxidae</taxon>
        <taxon>Reticulomyxa</taxon>
    </lineage>
</organism>
<feature type="compositionally biased region" description="Acidic residues" evidence="1">
    <location>
        <begin position="10"/>
        <end position="21"/>
    </location>
</feature>
<evidence type="ECO:0000256" key="1">
    <source>
        <dbReference type="SAM" id="MobiDB-lite"/>
    </source>
</evidence>